<protein>
    <submittedName>
        <fullName evidence="2">Uncharacterized protein</fullName>
    </submittedName>
</protein>
<reference evidence="3" key="2">
    <citation type="submission" date="2015-01" db="EMBL/GenBank/DDBJ databases">
        <title>Complete genome sequence of Methylobacterium aquaticum strain 22A.</title>
        <authorList>
            <person name="Tani A."/>
            <person name="Ogura Y."/>
            <person name="Hayashi T."/>
        </authorList>
    </citation>
    <scope>NUCLEOTIDE SEQUENCE [LARGE SCALE GENOMIC DNA]</scope>
    <source>
        <strain evidence="3">MA-22A</strain>
        <plasmid evidence="3">Plasmid pMaq22A_1p DNA</plasmid>
    </source>
</reference>
<accession>A0A0C6FQZ8</accession>
<name>A0A0C6FQZ8_9HYPH</name>
<dbReference type="KEGG" id="maqu:Maq22A_1p36490"/>
<evidence type="ECO:0000313" key="2">
    <source>
        <dbReference type="EMBL" id="BAQ49502.1"/>
    </source>
</evidence>
<dbReference type="PATRIC" id="fig|270351.10.peg.6579"/>
<feature type="region of interest" description="Disordered" evidence="1">
    <location>
        <begin position="29"/>
        <end position="84"/>
    </location>
</feature>
<evidence type="ECO:0000256" key="1">
    <source>
        <dbReference type="SAM" id="MobiDB-lite"/>
    </source>
</evidence>
<gene>
    <name evidence="2" type="ORF">Maq22A_1p36490</name>
</gene>
<reference evidence="2 3" key="1">
    <citation type="journal article" date="2015" name="Genome Announc.">
        <title>Complete Genome Sequence of Methylobacterium aquaticum Strain 22A, Isolated from Racomitrium japonicum Moss.</title>
        <authorList>
            <person name="Tani A."/>
            <person name="Ogura Y."/>
            <person name="Hayashi T."/>
            <person name="Kimbara K."/>
        </authorList>
    </citation>
    <scope>NUCLEOTIDE SEQUENCE [LARGE SCALE GENOMIC DNA]</scope>
    <source>
        <strain evidence="2 3">MA-22A</strain>
        <plasmid evidence="3">Plasmid pMaq22A_1p DNA</plasmid>
    </source>
</reference>
<dbReference type="EMBL" id="AP014705">
    <property type="protein sequence ID" value="BAQ49502.1"/>
    <property type="molecule type" value="Genomic_DNA"/>
</dbReference>
<evidence type="ECO:0000313" key="3">
    <source>
        <dbReference type="Proteomes" id="UP000061432"/>
    </source>
</evidence>
<proteinExistence type="predicted"/>
<organism evidence="2 3">
    <name type="scientific">Methylobacterium aquaticum</name>
    <dbReference type="NCBI Taxonomy" id="270351"/>
    <lineage>
        <taxon>Bacteria</taxon>
        <taxon>Pseudomonadati</taxon>
        <taxon>Pseudomonadota</taxon>
        <taxon>Alphaproteobacteria</taxon>
        <taxon>Hyphomicrobiales</taxon>
        <taxon>Methylobacteriaceae</taxon>
        <taxon>Methylobacterium</taxon>
    </lineage>
</organism>
<dbReference type="AlphaFoldDB" id="A0A0C6FQZ8"/>
<geneLocation type="plasmid" evidence="3">
    <name>pMaq22A_1p DNA</name>
</geneLocation>
<keyword evidence="2" id="KW-0614">Plasmid</keyword>
<sequence length="84" mass="8423">MRAMKLREKGKTDAEPVTMGWDEAQAALAAGTHEVAEGSDAGAGIDAPVAESEGGPGADQGKQVGDTSKAKTEADAGKGQRAAR</sequence>
<dbReference type="Proteomes" id="UP000061432">
    <property type="component" value="Plasmid pMaq22A_1p"/>
</dbReference>
<feature type="compositionally biased region" description="Basic and acidic residues" evidence="1">
    <location>
        <begin position="68"/>
        <end position="78"/>
    </location>
</feature>